<name>A0A857J3K9_9BURK</name>
<dbReference type="KEGG" id="xyk:GT347_05265"/>
<dbReference type="InterPro" id="IPR000700">
    <property type="entry name" value="PAS-assoc_C"/>
</dbReference>
<evidence type="ECO:0000256" key="1">
    <source>
        <dbReference type="ARBA" id="ARBA00000085"/>
    </source>
</evidence>
<evidence type="ECO:0000256" key="8">
    <source>
        <dbReference type="ARBA" id="ARBA00023012"/>
    </source>
</evidence>
<dbReference type="InterPro" id="IPR051315">
    <property type="entry name" value="Bact_Chemotaxis_CheA"/>
</dbReference>
<comment type="catalytic activity">
    <reaction evidence="1">
        <text>ATP + protein L-histidine = ADP + protein N-phospho-L-histidine.</text>
        <dbReference type="EC" id="2.7.13.3"/>
    </reaction>
</comment>
<feature type="modified residue" description="Phosphohistidine" evidence="10">
    <location>
        <position position="463"/>
    </location>
</feature>
<dbReference type="InterPro" id="IPR003660">
    <property type="entry name" value="HAMP_dom"/>
</dbReference>
<dbReference type="SMART" id="SM00073">
    <property type="entry name" value="HPT"/>
    <property type="match status" value="1"/>
</dbReference>
<keyword evidence="7" id="KW-0418">Kinase</keyword>
<keyword evidence="16" id="KW-1185">Reference proteome</keyword>
<dbReference type="InterPro" id="IPR003594">
    <property type="entry name" value="HATPase_dom"/>
</dbReference>
<dbReference type="PRINTS" id="PR00344">
    <property type="entry name" value="BCTRLSENSOR"/>
</dbReference>
<protein>
    <recommendedName>
        <fullName evidence="4">Chemotaxis protein CheA</fullName>
        <ecNumber evidence="3">2.7.13.3</ecNumber>
    </recommendedName>
</protein>
<evidence type="ECO:0000259" key="13">
    <source>
        <dbReference type="PROSITE" id="PS50885"/>
    </source>
</evidence>
<evidence type="ECO:0000256" key="5">
    <source>
        <dbReference type="ARBA" id="ARBA00022553"/>
    </source>
</evidence>
<evidence type="ECO:0000256" key="2">
    <source>
        <dbReference type="ARBA" id="ARBA00004370"/>
    </source>
</evidence>
<feature type="domain" description="HAMP" evidence="13">
    <location>
        <begin position="207"/>
        <end position="260"/>
    </location>
</feature>
<dbReference type="GO" id="GO:0000155">
    <property type="term" value="F:phosphorelay sensor kinase activity"/>
    <property type="evidence" value="ECO:0007669"/>
    <property type="project" value="UniProtKB-ARBA"/>
</dbReference>
<keyword evidence="11" id="KW-1133">Transmembrane helix</keyword>
<evidence type="ECO:0000259" key="12">
    <source>
        <dbReference type="PROSITE" id="PS50113"/>
    </source>
</evidence>
<dbReference type="PANTHER" id="PTHR43395:SF10">
    <property type="entry name" value="CHEMOTAXIS PROTEIN CHEA"/>
    <property type="match status" value="1"/>
</dbReference>
<dbReference type="Pfam" id="PF00672">
    <property type="entry name" value="HAMP"/>
    <property type="match status" value="1"/>
</dbReference>
<dbReference type="InterPro" id="IPR008207">
    <property type="entry name" value="Sig_transdc_His_kin_Hpt_dom"/>
</dbReference>
<dbReference type="EC" id="2.7.13.3" evidence="3"/>
<dbReference type="Pfam" id="PF02518">
    <property type="entry name" value="HATPase_c"/>
    <property type="match status" value="1"/>
</dbReference>
<dbReference type="PROSITE" id="PS50885">
    <property type="entry name" value="HAMP"/>
    <property type="match status" value="1"/>
</dbReference>
<evidence type="ECO:0000256" key="11">
    <source>
        <dbReference type="SAM" id="Phobius"/>
    </source>
</evidence>
<dbReference type="PANTHER" id="PTHR43395">
    <property type="entry name" value="SENSOR HISTIDINE KINASE CHEA"/>
    <property type="match status" value="1"/>
</dbReference>
<dbReference type="SUPFAM" id="SSF158472">
    <property type="entry name" value="HAMP domain-like"/>
    <property type="match status" value="1"/>
</dbReference>
<dbReference type="CDD" id="cd06225">
    <property type="entry name" value="HAMP"/>
    <property type="match status" value="1"/>
</dbReference>
<dbReference type="InterPro" id="IPR036890">
    <property type="entry name" value="HATPase_C_sf"/>
</dbReference>
<dbReference type="Proteomes" id="UP000464787">
    <property type="component" value="Chromosome"/>
</dbReference>
<dbReference type="GO" id="GO:0016020">
    <property type="term" value="C:membrane"/>
    <property type="evidence" value="ECO:0007669"/>
    <property type="project" value="UniProtKB-SubCell"/>
</dbReference>
<dbReference type="Gene3D" id="3.30.565.10">
    <property type="entry name" value="Histidine kinase-like ATPase, C-terminal domain"/>
    <property type="match status" value="1"/>
</dbReference>
<evidence type="ECO:0000256" key="6">
    <source>
        <dbReference type="ARBA" id="ARBA00022679"/>
    </source>
</evidence>
<gene>
    <name evidence="15" type="ORF">GT347_05265</name>
</gene>
<feature type="domain" description="HPt" evidence="14">
    <location>
        <begin position="421"/>
        <end position="521"/>
    </location>
</feature>
<dbReference type="PROSITE" id="PS50894">
    <property type="entry name" value="HPT"/>
    <property type="match status" value="1"/>
</dbReference>
<feature type="domain" description="PAC" evidence="12">
    <location>
        <begin position="351"/>
        <end position="403"/>
    </location>
</feature>
<reference evidence="15 16" key="1">
    <citation type="submission" date="2020-01" db="EMBL/GenBank/DDBJ databases">
        <title>Genome sequencing of strain KACC 21265.</title>
        <authorList>
            <person name="Heo J."/>
            <person name="Kim S.-J."/>
            <person name="Kim J.-S."/>
            <person name="Hong S.-B."/>
            <person name="Kwon S.-W."/>
        </authorList>
    </citation>
    <scope>NUCLEOTIDE SEQUENCE [LARGE SCALE GENOMIC DNA]</scope>
    <source>
        <strain evidence="15 16">KACC 21265</strain>
    </source>
</reference>
<keyword evidence="5 10" id="KW-0597">Phosphoprotein</keyword>
<dbReference type="SMART" id="SM00304">
    <property type="entry name" value="HAMP"/>
    <property type="match status" value="1"/>
</dbReference>
<evidence type="ECO:0000256" key="3">
    <source>
        <dbReference type="ARBA" id="ARBA00012438"/>
    </source>
</evidence>
<evidence type="ECO:0000313" key="16">
    <source>
        <dbReference type="Proteomes" id="UP000464787"/>
    </source>
</evidence>
<dbReference type="Pfam" id="PF12729">
    <property type="entry name" value="4HB_MCP_1"/>
    <property type="match status" value="1"/>
</dbReference>
<dbReference type="Pfam" id="PF01627">
    <property type="entry name" value="Hpt"/>
    <property type="match status" value="1"/>
</dbReference>
<comment type="subcellular location">
    <subcellularLocation>
        <location evidence="2">Membrane</location>
    </subcellularLocation>
</comment>
<evidence type="ECO:0000256" key="10">
    <source>
        <dbReference type="PROSITE-ProRule" id="PRU00110"/>
    </source>
</evidence>
<feature type="transmembrane region" description="Helical" evidence="11">
    <location>
        <begin position="185"/>
        <end position="206"/>
    </location>
</feature>
<proteinExistence type="predicted"/>
<dbReference type="InterPro" id="IPR036641">
    <property type="entry name" value="HPT_dom_sf"/>
</dbReference>
<keyword evidence="11" id="KW-0812">Transmembrane</keyword>
<dbReference type="RefSeq" id="WP_160550963.1">
    <property type="nucleotide sequence ID" value="NZ_CP047650.1"/>
</dbReference>
<evidence type="ECO:0000256" key="9">
    <source>
        <dbReference type="ARBA" id="ARBA00035100"/>
    </source>
</evidence>
<dbReference type="PROSITE" id="PS50113">
    <property type="entry name" value="PAC"/>
    <property type="match status" value="1"/>
</dbReference>
<dbReference type="Gene3D" id="6.10.340.10">
    <property type="match status" value="1"/>
</dbReference>
<dbReference type="InterPro" id="IPR001610">
    <property type="entry name" value="PAC"/>
</dbReference>
<evidence type="ECO:0000259" key="14">
    <source>
        <dbReference type="PROSITE" id="PS50894"/>
    </source>
</evidence>
<keyword evidence="11" id="KW-0472">Membrane</keyword>
<dbReference type="InterPro" id="IPR024478">
    <property type="entry name" value="HlyB_4HB_MCP"/>
</dbReference>
<dbReference type="InterPro" id="IPR004358">
    <property type="entry name" value="Sig_transdc_His_kin-like_C"/>
</dbReference>
<dbReference type="SUPFAM" id="SSF47226">
    <property type="entry name" value="Histidine-containing phosphotransfer domain, HPT domain"/>
    <property type="match status" value="1"/>
</dbReference>
<comment type="function">
    <text evidence="9">Involved in the transmission of sensory signals from the chemoreceptors to the flagellar motors. CheA is autophosphorylated; it can transfer its phosphate group to either CheB or CheY.</text>
</comment>
<dbReference type="AlphaFoldDB" id="A0A857J3K9"/>
<evidence type="ECO:0000256" key="7">
    <source>
        <dbReference type="ARBA" id="ARBA00022777"/>
    </source>
</evidence>
<organism evidence="15 16">
    <name type="scientific">Xylophilus rhododendri</name>
    <dbReference type="NCBI Taxonomy" id="2697032"/>
    <lineage>
        <taxon>Bacteria</taxon>
        <taxon>Pseudomonadati</taxon>
        <taxon>Pseudomonadota</taxon>
        <taxon>Betaproteobacteria</taxon>
        <taxon>Burkholderiales</taxon>
        <taxon>Xylophilus</taxon>
    </lineage>
</organism>
<dbReference type="EMBL" id="CP047650">
    <property type="protein sequence ID" value="QHI97445.1"/>
    <property type="molecule type" value="Genomic_DNA"/>
</dbReference>
<dbReference type="Gene3D" id="1.20.120.160">
    <property type="entry name" value="HPT domain"/>
    <property type="match status" value="1"/>
</dbReference>
<sequence length="783" mass="85449">MNIRQRIILLIALVFGALALIGGYAVYQSRSNSAEVRVVTEQVVPSTLKSTELMVRLQEVQIAALGLVAAPDADTTQQLLGELNGKKEVLQKLFADQLQQADSDAQRGLIKEAQESLRNYFDSINDTAKFKLAGQKEMAEANMGATVEQYLREQGQMIEAVQVEKRRSKDAAIASLNQRLTSTSATLTAISLLAVLGLGVIGWLLYRQIVFPIAEMEGKMTEIATSQDFTHRLSVTRRDEIGRSMLAFNAMVEKIEESTALVKQKAADIHAMLQYIPQGILTVEAEGLVHPEYSDHLRAILETEDIARRPVMTLVFEQTELGADALSQIEAALQACIGEDEMNFEFNAHLLPAEVSLAMADGRRKILDLSWAPITDEHGNIQRLMLCLRDVTELRALARAASAQKRELEIIGEILAVQHEKFHAFIEGSTSFLAENEAAIDHAHRAQAHERGDTVKLLFRNMHTIKGNARTYGLRQLTDVVHHSEQHYDALRSGQAQWSTEELLLDIAAVRSVLEEYTQINAVKLGRTGPGRRGDAEKFVMVARHDVQAMLERLDSGEAAGQPALGDAVHEVRETLRAAGTERLAQLLQGVTDSLPALAHELGKEPPQLAIDDHGLRIHTQFAGPLRNAFMHMFRNSMDHGIEAALERIAHGKPAAGSIRLHAELDAERLLLTLSDDGKGLNLAAIRERAVQRGLIADAASVNDEEAAELIFAAGFSTAASVTDVSGRGVGMDAVRGFVESDGGSIAIALHGRPGDASRPFALLVTLPARAAIRSRVLKAVAA</sequence>
<accession>A0A857J3K9</accession>
<feature type="transmembrane region" description="Helical" evidence="11">
    <location>
        <begin position="7"/>
        <end position="27"/>
    </location>
</feature>
<dbReference type="Gene3D" id="3.30.450.20">
    <property type="entry name" value="PAS domain"/>
    <property type="match status" value="1"/>
</dbReference>
<dbReference type="SMART" id="SM00387">
    <property type="entry name" value="HATPase_c"/>
    <property type="match status" value="1"/>
</dbReference>
<dbReference type="SMART" id="SM00086">
    <property type="entry name" value="PAC"/>
    <property type="match status" value="1"/>
</dbReference>
<evidence type="ECO:0000313" key="15">
    <source>
        <dbReference type="EMBL" id="QHI97445.1"/>
    </source>
</evidence>
<keyword evidence="6" id="KW-0808">Transferase</keyword>
<evidence type="ECO:0000256" key="4">
    <source>
        <dbReference type="ARBA" id="ARBA00021495"/>
    </source>
</evidence>
<keyword evidence="8" id="KW-0902">Two-component regulatory system</keyword>
<dbReference type="FunFam" id="3.30.565.10:FF:000016">
    <property type="entry name" value="Chemotaxis protein CheA, putative"/>
    <property type="match status" value="1"/>
</dbReference>
<dbReference type="SUPFAM" id="SSF55874">
    <property type="entry name" value="ATPase domain of HSP90 chaperone/DNA topoisomerase II/histidine kinase"/>
    <property type="match status" value="1"/>
</dbReference>